<evidence type="ECO:0000313" key="9">
    <source>
        <dbReference type="EMBL" id="GFJ94882.1"/>
    </source>
</evidence>
<reference evidence="9 10" key="1">
    <citation type="submission" date="2020-03" db="EMBL/GenBank/DDBJ databases">
        <title>Whole genome shotgun sequence of Phytohabitans rumicis NBRC 108638.</title>
        <authorList>
            <person name="Komaki H."/>
            <person name="Tamura T."/>
        </authorList>
    </citation>
    <scope>NUCLEOTIDE SEQUENCE [LARGE SCALE GENOMIC DNA]</scope>
    <source>
        <strain evidence="9 10">NBRC 108638</strain>
    </source>
</reference>
<evidence type="ECO:0000259" key="8">
    <source>
        <dbReference type="Pfam" id="PF04138"/>
    </source>
</evidence>
<dbReference type="CDD" id="cd04179">
    <property type="entry name" value="DPM_DPG-synthase_like"/>
    <property type="match status" value="1"/>
</dbReference>
<dbReference type="PANTHER" id="PTHR48090">
    <property type="entry name" value="UNDECAPRENYL-PHOSPHATE 4-DEOXY-4-FORMAMIDO-L-ARABINOSE TRANSFERASE-RELATED"/>
    <property type="match status" value="1"/>
</dbReference>
<evidence type="ECO:0000256" key="1">
    <source>
        <dbReference type="ARBA" id="ARBA00004141"/>
    </source>
</evidence>
<evidence type="ECO:0000256" key="5">
    <source>
        <dbReference type="ARBA" id="ARBA00023136"/>
    </source>
</evidence>
<organism evidence="9 10">
    <name type="scientific">Phytohabitans rumicis</name>
    <dbReference type="NCBI Taxonomy" id="1076125"/>
    <lineage>
        <taxon>Bacteria</taxon>
        <taxon>Bacillati</taxon>
        <taxon>Actinomycetota</taxon>
        <taxon>Actinomycetes</taxon>
        <taxon>Micromonosporales</taxon>
        <taxon>Micromonosporaceae</taxon>
    </lineage>
</organism>
<evidence type="ECO:0000256" key="4">
    <source>
        <dbReference type="ARBA" id="ARBA00022989"/>
    </source>
</evidence>
<name>A0A6V8LCF6_9ACTN</name>
<proteinExistence type="inferred from homology"/>
<dbReference type="Gene3D" id="3.90.550.10">
    <property type="entry name" value="Spore Coat Polysaccharide Biosynthesis Protein SpsA, Chain A"/>
    <property type="match status" value="1"/>
</dbReference>
<dbReference type="GO" id="GO:0016020">
    <property type="term" value="C:membrane"/>
    <property type="evidence" value="ECO:0007669"/>
    <property type="project" value="UniProtKB-SubCell"/>
</dbReference>
<evidence type="ECO:0000256" key="3">
    <source>
        <dbReference type="ARBA" id="ARBA00022692"/>
    </source>
</evidence>
<keyword evidence="4 6" id="KW-1133">Transmembrane helix</keyword>
<dbReference type="InterPro" id="IPR050256">
    <property type="entry name" value="Glycosyltransferase_2"/>
</dbReference>
<accession>A0A6V8LCF6</accession>
<protein>
    <submittedName>
        <fullName evidence="9">Glycosyl transferase</fullName>
    </submittedName>
</protein>
<dbReference type="AlphaFoldDB" id="A0A6V8LCF6"/>
<keyword evidence="3 6" id="KW-0812">Transmembrane</keyword>
<feature type="transmembrane region" description="Helical" evidence="6">
    <location>
        <begin position="289"/>
        <end position="307"/>
    </location>
</feature>
<dbReference type="Proteomes" id="UP000482960">
    <property type="component" value="Unassembled WGS sequence"/>
</dbReference>
<dbReference type="SUPFAM" id="SSF53448">
    <property type="entry name" value="Nucleotide-diphospho-sugar transferases"/>
    <property type="match status" value="1"/>
</dbReference>
<dbReference type="GO" id="GO:0016740">
    <property type="term" value="F:transferase activity"/>
    <property type="evidence" value="ECO:0007669"/>
    <property type="project" value="UniProtKB-KW"/>
</dbReference>
<feature type="domain" description="Glycosyltransferase 2-like" evidence="7">
    <location>
        <begin position="8"/>
        <end position="129"/>
    </location>
</feature>
<comment type="caution">
    <text evidence="9">The sequence shown here is derived from an EMBL/GenBank/DDBJ whole genome shotgun (WGS) entry which is preliminary data.</text>
</comment>
<feature type="domain" description="GtrA/DPMS transmembrane" evidence="8">
    <location>
        <begin position="225"/>
        <end position="338"/>
    </location>
</feature>
<comment type="similarity">
    <text evidence="2">Belongs to the glycosyltransferase 2 family.</text>
</comment>
<sequence length="363" mass="39589">MGEPAVIVLIPAYEPDHRLVNLIGSLRSAAPDAQVVTVDDGSGPAYRRVFDAVERLGCTVLRHAVNLGKGRALKSGFRHIAQAYRGQDVVCADADGQHSVVDILRVAGQVRRDRLVLGTRRFTGRVPLRSRVGNSATRVLFAAATGCRVRDTQTGLRAYPASMLDWLQSVPGDRFEYEMNVLLEAARTGRPVEEADIATIYLERNASSHFRPFADSVRIYRPLLRFSASSVLAFGVDTAALLALHAVTGALLPSVVGARALSSTVNFLVNRRYVFAGERRTWHAAAVRYWLLVAALLAANFAVMAGLTAAGLALLPAKLATEATLFTVSYLVQRRTVFTVRRPPRRVEQLPPARTADHRSRAA</sequence>
<dbReference type="InterPro" id="IPR001173">
    <property type="entry name" value="Glyco_trans_2-like"/>
</dbReference>
<reference evidence="9 10" key="2">
    <citation type="submission" date="2020-03" db="EMBL/GenBank/DDBJ databases">
        <authorList>
            <person name="Ichikawa N."/>
            <person name="Kimura A."/>
            <person name="Kitahashi Y."/>
            <person name="Uohara A."/>
        </authorList>
    </citation>
    <scope>NUCLEOTIDE SEQUENCE [LARGE SCALE GENOMIC DNA]</scope>
    <source>
        <strain evidence="9 10">NBRC 108638</strain>
    </source>
</reference>
<dbReference type="PANTHER" id="PTHR48090:SF7">
    <property type="entry name" value="RFBJ PROTEIN"/>
    <property type="match status" value="1"/>
</dbReference>
<dbReference type="EMBL" id="BLPG01000001">
    <property type="protein sequence ID" value="GFJ94882.1"/>
    <property type="molecule type" value="Genomic_DNA"/>
</dbReference>
<dbReference type="Pfam" id="PF04138">
    <property type="entry name" value="GtrA_DPMS_TM"/>
    <property type="match status" value="1"/>
</dbReference>
<keyword evidence="9" id="KW-0808">Transferase</keyword>
<evidence type="ECO:0000256" key="6">
    <source>
        <dbReference type="SAM" id="Phobius"/>
    </source>
</evidence>
<dbReference type="Pfam" id="PF00535">
    <property type="entry name" value="Glycos_transf_2"/>
    <property type="match status" value="1"/>
</dbReference>
<dbReference type="InterPro" id="IPR029044">
    <property type="entry name" value="Nucleotide-diphossugar_trans"/>
</dbReference>
<evidence type="ECO:0000313" key="10">
    <source>
        <dbReference type="Proteomes" id="UP000482960"/>
    </source>
</evidence>
<dbReference type="GO" id="GO:0000271">
    <property type="term" value="P:polysaccharide biosynthetic process"/>
    <property type="evidence" value="ECO:0007669"/>
    <property type="project" value="InterPro"/>
</dbReference>
<comment type="subcellular location">
    <subcellularLocation>
        <location evidence="1">Membrane</location>
        <topology evidence="1">Multi-pass membrane protein</topology>
    </subcellularLocation>
</comment>
<dbReference type="InterPro" id="IPR007267">
    <property type="entry name" value="GtrA_DPMS_TM"/>
</dbReference>
<gene>
    <name evidence="9" type="ORF">Prum_085240</name>
</gene>
<evidence type="ECO:0000256" key="2">
    <source>
        <dbReference type="ARBA" id="ARBA00006739"/>
    </source>
</evidence>
<evidence type="ECO:0000259" key="7">
    <source>
        <dbReference type="Pfam" id="PF00535"/>
    </source>
</evidence>
<feature type="transmembrane region" description="Helical" evidence="6">
    <location>
        <begin position="250"/>
        <end position="269"/>
    </location>
</feature>
<dbReference type="RefSeq" id="WP_218577589.1">
    <property type="nucleotide sequence ID" value="NZ_BAABJB010000035.1"/>
</dbReference>
<keyword evidence="5 6" id="KW-0472">Membrane</keyword>
<keyword evidence="10" id="KW-1185">Reference proteome</keyword>
<feature type="transmembrane region" description="Helical" evidence="6">
    <location>
        <begin position="313"/>
        <end position="332"/>
    </location>
</feature>